<gene>
    <name evidence="1" type="ORF">HNP82_002694</name>
</gene>
<accession>A0A7W8HCN6</accession>
<evidence type="ECO:0000313" key="2">
    <source>
        <dbReference type="Proteomes" id="UP000543642"/>
    </source>
</evidence>
<evidence type="ECO:0000313" key="1">
    <source>
        <dbReference type="EMBL" id="MBB5265548.1"/>
    </source>
</evidence>
<dbReference type="AlphaFoldDB" id="A0A7W8HCN6"/>
<comment type="caution">
    <text evidence="1">The sequence shown here is derived from an EMBL/GenBank/DDBJ whole genome shotgun (WGS) entry which is preliminary data.</text>
</comment>
<protein>
    <submittedName>
        <fullName evidence="1">Uncharacterized protein</fullName>
    </submittedName>
</protein>
<keyword evidence="2" id="KW-1185">Reference proteome</keyword>
<dbReference type="EMBL" id="JACHFW010000012">
    <property type="protein sequence ID" value="MBB5265548.1"/>
    <property type="molecule type" value="Genomic_DNA"/>
</dbReference>
<sequence length="53" mass="6332">MRFKIIYEKEAAKHINKIDKEEQLLTDEIEAIRRANESIEKYGTVDHNAIDWD</sequence>
<name>A0A7W8HCN6_9FIRM</name>
<reference evidence="1 2" key="1">
    <citation type="submission" date="2020-08" db="EMBL/GenBank/DDBJ databases">
        <title>Genomic Encyclopedia of Type Strains, Phase IV (KMG-IV): sequencing the most valuable type-strain genomes for metagenomic binning, comparative biology and taxonomic classification.</title>
        <authorList>
            <person name="Goeker M."/>
        </authorList>
    </citation>
    <scope>NUCLEOTIDE SEQUENCE [LARGE SCALE GENOMIC DNA]</scope>
    <source>
        <strain evidence="1 2">DSM 106146</strain>
    </source>
</reference>
<proteinExistence type="predicted"/>
<dbReference type="RefSeq" id="WP_183775492.1">
    <property type="nucleotide sequence ID" value="NZ_JACHFW010000012.1"/>
</dbReference>
<dbReference type="Proteomes" id="UP000543642">
    <property type="component" value="Unassembled WGS sequence"/>
</dbReference>
<organism evidence="1 2">
    <name type="scientific">Catenibacillus scindens</name>
    <dbReference type="NCBI Taxonomy" id="673271"/>
    <lineage>
        <taxon>Bacteria</taxon>
        <taxon>Bacillati</taxon>
        <taxon>Bacillota</taxon>
        <taxon>Clostridia</taxon>
        <taxon>Lachnospirales</taxon>
        <taxon>Lachnospiraceae</taxon>
        <taxon>Catenibacillus</taxon>
    </lineage>
</organism>